<proteinExistence type="predicted"/>
<evidence type="ECO:0008006" key="3">
    <source>
        <dbReference type="Google" id="ProtNLM"/>
    </source>
</evidence>
<evidence type="ECO:0000313" key="1">
    <source>
        <dbReference type="EMBL" id="OOW77918.1"/>
    </source>
</evidence>
<gene>
    <name evidence="1" type="ORF">Xclt_19440</name>
</gene>
<sequence>MFALHDDTVVRARSFATGSRRMMSFLLRMFARSLLLAHAEVSHRTAANSNGWLNLSPVSRAPEDSLTAQIVFVTIGNMRASSLRTLTI</sequence>
<dbReference type="EMBL" id="LOKA01000047">
    <property type="protein sequence ID" value="OOW77918.1"/>
    <property type="molecule type" value="Genomic_DNA"/>
</dbReference>
<reference evidence="1 2" key="1">
    <citation type="submission" date="2015-12" db="EMBL/GenBank/DDBJ databases">
        <authorList>
            <person name="Bansal K."/>
            <person name="Midha S."/>
            <person name="Patil P.B."/>
        </authorList>
    </citation>
    <scope>NUCLEOTIDE SEQUENCE [LARGE SCALE GENOMIC DNA]</scope>
    <source>
        <strain evidence="1 2">LMG9045</strain>
    </source>
</reference>
<evidence type="ECO:0000313" key="2">
    <source>
        <dbReference type="Proteomes" id="UP000190210"/>
    </source>
</evidence>
<dbReference type="AlphaFoldDB" id="A0AB73NA41"/>
<dbReference type="Proteomes" id="UP000190210">
    <property type="component" value="Unassembled WGS sequence"/>
</dbReference>
<comment type="caution">
    <text evidence="1">The sequence shown here is derived from an EMBL/GenBank/DDBJ whole genome shotgun (WGS) entry which is preliminary data.</text>
</comment>
<organism evidence="1 2">
    <name type="scientific">Xanthomonas axonopodis pv. clitoriae</name>
    <dbReference type="NCBI Taxonomy" id="487828"/>
    <lineage>
        <taxon>Bacteria</taxon>
        <taxon>Pseudomonadati</taxon>
        <taxon>Pseudomonadota</taxon>
        <taxon>Gammaproteobacteria</taxon>
        <taxon>Lysobacterales</taxon>
        <taxon>Lysobacteraceae</taxon>
        <taxon>Xanthomonas</taxon>
    </lineage>
</organism>
<name>A0AB73NA41_9XANT</name>
<accession>A0AB73NA41</accession>
<protein>
    <recommendedName>
        <fullName evidence="3">Secreted protein</fullName>
    </recommendedName>
</protein>